<gene>
    <name evidence="1" type="ORF">HPLM_LOCUS2196</name>
</gene>
<evidence type="ECO:0000313" key="1">
    <source>
        <dbReference type="EMBL" id="VDO13478.1"/>
    </source>
</evidence>
<organism evidence="3">
    <name type="scientific">Haemonchus placei</name>
    <name type="common">Barber's pole worm</name>
    <dbReference type="NCBI Taxonomy" id="6290"/>
    <lineage>
        <taxon>Eukaryota</taxon>
        <taxon>Metazoa</taxon>
        <taxon>Ecdysozoa</taxon>
        <taxon>Nematoda</taxon>
        <taxon>Chromadorea</taxon>
        <taxon>Rhabditida</taxon>
        <taxon>Rhabditina</taxon>
        <taxon>Rhabditomorpha</taxon>
        <taxon>Strongyloidea</taxon>
        <taxon>Trichostrongylidae</taxon>
        <taxon>Haemonchus</taxon>
    </lineage>
</organism>
<dbReference type="Proteomes" id="UP000268014">
    <property type="component" value="Unassembled WGS sequence"/>
</dbReference>
<dbReference type="EMBL" id="UZAF01004049">
    <property type="protein sequence ID" value="VDO13478.1"/>
    <property type="molecule type" value="Genomic_DNA"/>
</dbReference>
<reference evidence="3" key="1">
    <citation type="submission" date="2017-02" db="UniProtKB">
        <authorList>
            <consortium name="WormBaseParasite"/>
        </authorList>
    </citation>
    <scope>IDENTIFICATION</scope>
</reference>
<dbReference type="OrthoDB" id="5774963at2759"/>
<reference evidence="1 2" key="2">
    <citation type="submission" date="2018-11" db="EMBL/GenBank/DDBJ databases">
        <authorList>
            <consortium name="Pathogen Informatics"/>
        </authorList>
    </citation>
    <scope>NUCLEOTIDE SEQUENCE [LARGE SCALE GENOMIC DNA]</scope>
    <source>
        <strain evidence="1 2">MHpl1</strain>
    </source>
</reference>
<proteinExistence type="predicted"/>
<name>A0A0N4VY28_HAEPC</name>
<accession>A0A0N4VY28</accession>
<dbReference type="AlphaFoldDB" id="A0A0N4VY28"/>
<protein>
    <submittedName>
        <fullName evidence="3">Phlebovirus_G2 domain-containing protein</fullName>
    </submittedName>
</protein>
<evidence type="ECO:0000313" key="3">
    <source>
        <dbReference type="WBParaSite" id="HPLM_0000219801-mRNA-1"/>
    </source>
</evidence>
<dbReference type="WBParaSite" id="HPLM_0000219801-mRNA-1">
    <property type="protein sequence ID" value="HPLM_0000219801-mRNA-1"/>
    <property type="gene ID" value="HPLM_0000219801"/>
</dbReference>
<evidence type="ECO:0000313" key="2">
    <source>
        <dbReference type="Proteomes" id="UP000268014"/>
    </source>
</evidence>
<sequence>HRNYFTDSEKLCVTTIPIYYVQICYRSQSSVIADLGKLIVDNCPPMLCTGLDCAVVTERNGCQAGSELIGIAKTKHNGKIILGLSLFLLSKWANLFQSSFITSRVSTKLASIRSRKHCNYYYICVQQRAKKEI</sequence>
<keyword evidence="2" id="KW-1185">Reference proteome</keyword>